<dbReference type="PROSITE" id="PS00660">
    <property type="entry name" value="FERM_1"/>
    <property type="match status" value="1"/>
</dbReference>
<keyword evidence="7" id="KW-0132">Cell division</keyword>
<evidence type="ECO:0000256" key="8">
    <source>
        <dbReference type="ARBA" id="ARBA00022776"/>
    </source>
</evidence>
<evidence type="ECO:0000256" key="17">
    <source>
        <dbReference type="SAM" id="Coils"/>
    </source>
</evidence>
<dbReference type="Pfam" id="PF09379">
    <property type="entry name" value="FERM_N"/>
    <property type="match status" value="1"/>
</dbReference>
<evidence type="ECO:0000256" key="6">
    <source>
        <dbReference type="ARBA" id="ARBA00022553"/>
    </source>
</evidence>
<dbReference type="CDD" id="cd13184">
    <property type="entry name" value="FERM_C_4_1_family"/>
    <property type="match status" value="1"/>
</dbReference>
<dbReference type="PRINTS" id="PR00935">
    <property type="entry name" value="BAND41"/>
</dbReference>
<evidence type="ECO:0000313" key="20">
    <source>
        <dbReference type="Proteomes" id="UP000472270"/>
    </source>
</evidence>
<dbReference type="InterPro" id="IPR018979">
    <property type="entry name" value="FERM_N"/>
</dbReference>
<gene>
    <name evidence="19" type="primary">LOC107706360</name>
</gene>
<comment type="subcellular location">
    <subcellularLocation>
        <location evidence="3">Cytoplasm</location>
        <location evidence="3">Cell cortex</location>
    </subcellularLocation>
    <subcellularLocation>
        <location evidence="2">Cytoplasm</location>
        <location evidence="2">Cytoskeleton</location>
    </subcellularLocation>
    <subcellularLocation>
        <location evidence="1">Nucleus</location>
    </subcellularLocation>
</comment>
<reference evidence="19" key="1">
    <citation type="submission" date="2025-08" db="UniProtKB">
        <authorList>
            <consortium name="Ensembl"/>
        </authorList>
    </citation>
    <scope>IDENTIFICATION</scope>
</reference>
<dbReference type="GO" id="GO:0005516">
    <property type="term" value="F:calmodulin binding"/>
    <property type="evidence" value="ECO:0007669"/>
    <property type="project" value="UniProtKB-KW"/>
</dbReference>
<dbReference type="InterPro" id="IPR019749">
    <property type="entry name" value="Band_41_domain"/>
</dbReference>
<evidence type="ECO:0000256" key="3">
    <source>
        <dbReference type="ARBA" id="ARBA00004544"/>
    </source>
</evidence>
<feature type="coiled-coil region" evidence="17">
    <location>
        <begin position="1146"/>
        <end position="1173"/>
    </location>
</feature>
<dbReference type="InterPro" id="IPR011993">
    <property type="entry name" value="PH-like_dom_sf"/>
</dbReference>
<dbReference type="PRINTS" id="PR00661">
    <property type="entry name" value="ERMFAMILY"/>
</dbReference>
<dbReference type="InterPro" id="IPR000299">
    <property type="entry name" value="FERM_domain"/>
</dbReference>
<dbReference type="CDD" id="cd14473">
    <property type="entry name" value="FERM_B-lobe"/>
    <property type="match status" value="1"/>
</dbReference>
<evidence type="ECO:0000256" key="9">
    <source>
        <dbReference type="ARBA" id="ARBA00022860"/>
    </source>
</evidence>
<evidence type="ECO:0000256" key="14">
    <source>
        <dbReference type="ARBA" id="ARBA00023658"/>
    </source>
</evidence>
<dbReference type="FunFam" id="3.10.20.90:FF:000002">
    <property type="entry name" value="Erythrocyte protein band 4.1-like 3"/>
    <property type="match status" value="1"/>
</dbReference>
<evidence type="ECO:0000256" key="1">
    <source>
        <dbReference type="ARBA" id="ARBA00004123"/>
    </source>
</evidence>
<dbReference type="Pfam" id="PF09380">
    <property type="entry name" value="FERM_C"/>
    <property type="match status" value="1"/>
</dbReference>
<dbReference type="Gene3D" id="2.30.29.30">
    <property type="entry name" value="Pleckstrin-homology domain (PH domain)/Phosphotyrosine-binding domain (PTB)"/>
    <property type="match status" value="1"/>
</dbReference>
<sequence length="1321" mass="155896">MLQCRVNFLDDTYFMWELERNALGQDLFNKVCEHLDLLERDYYGLVMWDSPSTRVWLDCAKEIRKQIKSPETEFFFNIKFYPPDPSILAEDITRYLLCLQLRKDILIGRLLCPSDILALLGSYTVQSTLGEYDPNLHQNNYVSEIVLAPNQSEELEERIMELHSTYRLMSPAQADMLFLENAMGFPMYGVDLHPAKDVNGADVMLGVCSEGLMVYEDEIETNIFLWPRVLKISHKRSTFLLKMRPSEEDEFEGAISFSLASYRACKQLWKCCVEHHSFFRNRLQDTKTKRLLTLGSRFRFHGRTQSECLEASGNITRAPPRFTRFIIKRKGNEEILDVLKQPVRTELDDWFLVYGPDKWRISTSDDVMLESEKLQEWKHQPDDWCVLLDSSPFLLLGVQQPLQTEERREDVEVVEGSEERLTDELVIKHSCKVQVIQEGSDIIEKELPDFELKQEIMKPLKETLKEEVLEVNGERIQRVVITKQWTQEVDSLVESQEAVNKKIERVELVERCVIVTENKTLGSEDTFERLEIMEQRLEEVDAIKQKLVEVEELRFGLQEVESLEQRLQQVEKEELQRAEKDDWYILLDRRPLMLTLIEMPQVKTENLQQIVYIPQPMKKDDDWYILFNVLPKTMEISRSLQDQREEEKREVERKIQQELVTPEKTKTQTREEVIQSRVKTEEVQKEQEEQVTVDYRRLQPFVLEQRAAEPQIDKEDDWFVVLDGSPKRSVPSVELYEETREEVIQGRVRTEQIKQQEQVTMDYGRPQTVILEQKTTQPQRDVEDDWFIIFDVSPEGSGTNTIEIREEVIQSRVRTEEVQRMKQEQVTVEDRRPQPVILEPRTAQPQRDVEDDWFVIFDVSPKESGTNTYTQPQSRTHTNINTHILTRIMGLICSPTVELYEETREEVIQSRVRTEEQVIEVMTVSAKEQIIVPEKKRTSIIQTPQFPVVPRDFDDDWLQLFDKVPYEQKSFPSEYSTKNIKTIMIPYLLMMQTPVFPVLLSDIRGRDFEVREPIKDQRVQRVVEEQMREKRLITEEKRVIIDEVDDDWFELLDAAPPEMRSVPSVAVATEERRMKEQEDRRVRQQQMRVREGEEKRLRELEKRKQELELRRAQLAVTVKTEAQPQIEKDDDWFILFDVSPKETVVADVLKVDRRAEEEKRRREEERRRQIKIKTPSVPEKKPVQLQTEAEDGCPSVTMTKDLWNITLESEQSATESVLMRKTRTSEGESIYIRHSILMLEDFDVSHEMILKHYASISQLKRGFMEVKQDFGPTEWDRRLSSYSPTSKAQFPHANEEILVRMGLIEEDGKTVLFRSQEIIYV</sequence>
<dbReference type="Proteomes" id="UP000472270">
    <property type="component" value="Unassembled WGS sequence"/>
</dbReference>
<dbReference type="FunFam" id="2.30.29.30:FF:000002">
    <property type="entry name" value="Band 4.1-like protein 5 isoform 1"/>
    <property type="match status" value="1"/>
</dbReference>
<keyword evidence="4" id="KW-0813">Transport</keyword>
<dbReference type="InterPro" id="IPR019747">
    <property type="entry name" value="FERM_CS"/>
</dbReference>
<evidence type="ECO:0000259" key="18">
    <source>
        <dbReference type="PROSITE" id="PS50057"/>
    </source>
</evidence>
<dbReference type="GO" id="GO:0005634">
    <property type="term" value="C:nucleus"/>
    <property type="evidence" value="ECO:0007669"/>
    <property type="project" value="UniProtKB-SubCell"/>
</dbReference>
<keyword evidence="8" id="KW-0498">Mitosis</keyword>
<evidence type="ECO:0000256" key="11">
    <source>
        <dbReference type="ARBA" id="ARBA00023212"/>
    </source>
</evidence>
<keyword evidence="5" id="KW-0963">Cytoplasm</keyword>
<dbReference type="GO" id="GO:0005938">
    <property type="term" value="C:cell cortex"/>
    <property type="evidence" value="ECO:0007669"/>
    <property type="project" value="UniProtKB-SubCell"/>
</dbReference>
<keyword evidence="11" id="KW-0206">Cytoskeleton</keyword>
<evidence type="ECO:0000256" key="2">
    <source>
        <dbReference type="ARBA" id="ARBA00004245"/>
    </source>
</evidence>
<keyword evidence="13" id="KW-0131">Cell cycle</keyword>
<feature type="domain" description="FERM" evidence="18">
    <location>
        <begin position="2"/>
        <end position="283"/>
    </location>
</feature>
<dbReference type="Pfam" id="PF00373">
    <property type="entry name" value="FERM_M"/>
    <property type="match status" value="1"/>
</dbReference>
<dbReference type="Pfam" id="PF04382">
    <property type="entry name" value="SAB"/>
    <property type="match status" value="1"/>
</dbReference>
<dbReference type="GO" id="GO:0003779">
    <property type="term" value="F:actin binding"/>
    <property type="evidence" value="ECO:0007669"/>
    <property type="project" value="UniProtKB-KW"/>
</dbReference>
<dbReference type="SUPFAM" id="SSF54236">
    <property type="entry name" value="Ubiquitin-like"/>
    <property type="match status" value="1"/>
</dbReference>
<keyword evidence="6" id="KW-0597">Phosphoprotein</keyword>
<dbReference type="SMART" id="SM00295">
    <property type="entry name" value="B41"/>
    <property type="match status" value="1"/>
</dbReference>
<evidence type="ECO:0000256" key="12">
    <source>
        <dbReference type="ARBA" id="ARBA00023242"/>
    </source>
</evidence>
<evidence type="ECO:0000313" key="19">
    <source>
        <dbReference type="Ensembl" id="ENSSRHP00000084705.1"/>
    </source>
</evidence>
<dbReference type="InterPro" id="IPR029071">
    <property type="entry name" value="Ubiquitin-like_domsf"/>
</dbReference>
<reference evidence="19" key="2">
    <citation type="submission" date="2025-09" db="UniProtKB">
        <authorList>
            <consortium name="Ensembl"/>
        </authorList>
    </citation>
    <scope>IDENTIFICATION</scope>
</reference>
<dbReference type="Gene3D" id="1.20.80.10">
    <property type="match status" value="1"/>
</dbReference>
<dbReference type="SMART" id="SM01196">
    <property type="entry name" value="FERM_C"/>
    <property type="match status" value="1"/>
</dbReference>
<evidence type="ECO:0000256" key="10">
    <source>
        <dbReference type="ARBA" id="ARBA00023203"/>
    </source>
</evidence>
<dbReference type="InterPro" id="IPR018980">
    <property type="entry name" value="FERM_PH-like_C"/>
</dbReference>
<dbReference type="Gene3D" id="3.10.20.90">
    <property type="entry name" value="Phosphatidylinositol 3-kinase Catalytic Subunit, Chain A, domain 1"/>
    <property type="match status" value="1"/>
</dbReference>
<dbReference type="SUPFAM" id="SSF50729">
    <property type="entry name" value="PH domain-like"/>
    <property type="match status" value="1"/>
</dbReference>
<dbReference type="InterPro" id="IPR007477">
    <property type="entry name" value="SAB_dom"/>
</dbReference>
<dbReference type="PANTHER" id="PTHR23280:SF12">
    <property type="entry name" value="PROTEIN 4.1"/>
    <property type="match status" value="1"/>
</dbReference>
<keyword evidence="20" id="KW-1185">Reference proteome</keyword>
<evidence type="ECO:0000256" key="5">
    <source>
        <dbReference type="ARBA" id="ARBA00022490"/>
    </source>
</evidence>
<dbReference type="FunFam" id="1.20.80.10:FF:000001">
    <property type="entry name" value="Erythrocyte membrane protein band 4.1"/>
    <property type="match status" value="1"/>
</dbReference>
<dbReference type="Pfam" id="PF08736">
    <property type="entry name" value="FA"/>
    <property type="match status" value="1"/>
</dbReference>
<evidence type="ECO:0000256" key="15">
    <source>
        <dbReference type="ARBA" id="ARBA00030419"/>
    </source>
</evidence>
<dbReference type="InterPro" id="IPR019748">
    <property type="entry name" value="FERM_central"/>
</dbReference>
<keyword evidence="17" id="KW-0175">Coiled coil</keyword>
<feature type="coiled-coil region" evidence="17">
    <location>
        <begin position="530"/>
        <end position="580"/>
    </location>
</feature>
<dbReference type="InterPro" id="IPR035963">
    <property type="entry name" value="FERM_2"/>
</dbReference>
<evidence type="ECO:0000256" key="7">
    <source>
        <dbReference type="ARBA" id="ARBA00022618"/>
    </source>
</evidence>
<dbReference type="PROSITE" id="PS50057">
    <property type="entry name" value="FERM_3"/>
    <property type="match status" value="1"/>
</dbReference>
<dbReference type="Ensembl" id="ENSSRHT00000087003.1">
    <property type="protein sequence ID" value="ENSSRHP00000084705.1"/>
    <property type="gene ID" value="ENSSRHG00000041957.1"/>
</dbReference>
<evidence type="ECO:0000256" key="16">
    <source>
        <dbReference type="ARBA" id="ARBA00032586"/>
    </source>
</evidence>
<dbReference type="SUPFAM" id="SSF47031">
    <property type="entry name" value="Second domain of FERM"/>
    <property type="match status" value="1"/>
</dbReference>
<feature type="coiled-coil region" evidence="17">
    <location>
        <begin position="1067"/>
        <end position="1117"/>
    </location>
</feature>
<proteinExistence type="predicted"/>
<accession>A0A673M3Q3</accession>
<evidence type="ECO:0000256" key="4">
    <source>
        <dbReference type="ARBA" id="ARBA00022448"/>
    </source>
</evidence>
<name>A0A673M3Q3_9TELE</name>
<dbReference type="InterPro" id="IPR014352">
    <property type="entry name" value="FERM/acyl-CoA-bd_prot_sf"/>
</dbReference>
<protein>
    <recommendedName>
        <fullName evidence="14">Protein 4.1</fullName>
    </recommendedName>
    <alternativeName>
        <fullName evidence="15">Band 4.1</fullName>
    </alternativeName>
    <alternativeName>
        <fullName evidence="16">Erythrocyte membrane protein band 4.1</fullName>
    </alternativeName>
</protein>
<dbReference type="GO" id="GO:0051301">
    <property type="term" value="P:cell division"/>
    <property type="evidence" value="ECO:0007669"/>
    <property type="project" value="UniProtKB-KW"/>
</dbReference>
<dbReference type="PANTHER" id="PTHR23280">
    <property type="entry name" value="4.1 G PROTEIN"/>
    <property type="match status" value="1"/>
</dbReference>
<evidence type="ECO:0000256" key="13">
    <source>
        <dbReference type="ARBA" id="ARBA00023306"/>
    </source>
</evidence>
<keyword evidence="10" id="KW-0009">Actin-binding</keyword>
<dbReference type="GO" id="GO:0005856">
    <property type="term" value="C:cytoskeleton"/>
    <property type="evidence" value="ECO:0007669"/>
    <property type="project" value="UniProtKB-SubCell"/>
</dbReference>
<dbReference type="InterPro" id="IPR014847">
    <property type="entry name" value="FA"/>
</dbReference>
<dbReference type="GO" id="GO:0030866">
    <property type="term" value="P:cortical actin cytoskeleton organization"/>
    <property type="evidence" value="ECO:0007669"/>
    <property type="project" value="InterPro"/>
</dbReference>
<keyword evidence="9" id="KW-0112">Calmodulin-binding</keyword>
<dbReference type="SMART" id="SM01195">
    <property type="entry name" value="FA"/>
    <property type="match status" value="1"/>
</dbReference>
<organism evidence="19 20">
    <name type="scientific">Sinocyclocheilus rhinocerous</name>
    <dbReference type="NCBI Taxonomy" id="307959"/>
    <lineage>
        <taxon>Eukaryota</taxon>
        <taxon>Metazoa</taxon>
        <taxon>Chordata</taxon>
        <taxon>Craniata</taxon>
        <taxon>Vertebrata</taxon>
        <taxon>Euteleostomi</taxon>
        <taxon>Actinopterygii</taxon>
        <taxon>Neopterygii</taxon>
        <taxon>Teleostei</taxon>
        <taxon>Ostariophysi</taxon>
        <taxon>Cypriniformes</taxon>
        <taxon>Cyprinidae</taxon>
        <taxon>Cyprininae</taxon>
        <taxon>Sinocyclocheilus</taxon>
    </lineage>
</organism>
<dbReference type="GO" id="GO:0005886">
    <property type="term" value="C:plasma membrane"/>
    <property type="evidence" value="ECO:0007669"/>
    <property type="project" value="TreeGrafter"/>
</dbReference>
<dbReference type="GO" id="GO:0031032">
    <property type="term" value="P:actomyosin structure organization"/>
    <property type="evidence" value="ECO:0007669"/>
    <property type="project" value="TreeGrafter"/>
</dbReference>
<keyword evidence="12" id="KW-0539">Nucleus</keyword>
<dbReference type="InterPro" id="IPR000798">
    <property type="entry name" value="Ez/rad/moesin-like"/>
</dbReference>